<proteinExistence type="inferred from homology"/>
<keyword evidence="7" id="KW-1185">Reference proteome</keyword>
<dbReference type="EMBL" id="LN734207">
    <property type="protein sequence ID" value="CEP20053.1"/>
    <property type="molecule type" value="Genomic_DNA"/>
</dbReference>
<dbReference type="CDD" id="cd06464">
    <property type="entry name" value="ACD_sHsps-like"/>
    <property type="match status" value="1"/>
</dbReference>
<dbReference type="OrthoDB" id="1431247at2759"/>
<dbReference type="InterPro" id="IPR002068">
    <property type="entry name" value="A-crystallin/Hsp20_dom"/>
</dbReference>
<dbReference type="Gene3D" id="2.60.40.790">
    <property type="match status" value="1"/>
</dbReference>
<dbReference type="STRING" id="35722.A0A0B7NXF3"/>
<gene>
    <name evidence="6" type="primary">PARPA_14374.1 scaffold 50209</name>
</gene>
<feature type="region of interest" description="Disordered" evidence="4">
    <location>
        <begin position="84"/>
        <end position="137"/>
    </location>
</feature>
<dbReference type="Pfam" id="PF00011">
    <property type="entry name" value="HSP20"/>
    <property type="match status" value="2"/>
</dbReference>
<comment type="similarity">
    <text evidence="2 3">Belongs to the small heat shock protein (HSP20) family.</text>
</comment>
<feature type="compositionally biased region" description="Low complexity" evidence="4">
    <location>
        <begin position="96"/>
        <end position="112"/>
    </location>
</feature>
<dbReference type="PANTHER" id="PTHR11527">
    <property type="entry name" value="HEAT-SHOCK PROTEIN 20 FAMILY MEMBER"/>
    <property type="match status" value="1"/>
</dbReference>
<feature type="compositionally biased region" description="Basic and acidic residues" evidence="4">
    <location>
        <begin position="119"/>
        <end position="137"/>
    </location>
</feature>
<dbReference type="Proteomes" id="UP000054107">
    <property type="component" value="Unassembled WGS sequence"/>
</dbReference>
<evidence type="ECO:0000256" key="2">
    <source>
        <dbReference type="PROSITE-ProRule" id="PRU00285"/>
    </source>
</evidence>
<name>A0A0B7NXF3_9FUNG</name>
<dbReference type="InterPro" id="IPR031107">
    <property type="entry name" value="Small_HSP"/>
</dbReference>
<keyword evidence="1" id="KW-0346">Stress response</keyword>
<dbReference type="AlphaFoldDB" id="A0A0B7NXF3"/>
<sequence>MSVSNRLFSDAIRDMQRAMAYIEQPFFNSPSAASLFRSHSTPYPSADMVETPNAFELHAELPGYDKKDIKIELSDSHTLVISGNVEKEYKTEGGPSSDESTTGDDASSTSTSEKQVTTAKKDEEKQVGKPASRTDHKWLVQERTSGSFVRSFSLPIAVKPDTIKASYNNGILKVVVPKAENKQANRITID</sequence>
<organism evidence="6 7">
    <name type="scientific">Parasitella parasitica</name>
    <dbReference type="NCBI Taxonomy" id="35722"/>
    <lineage>
        <taxon>Eukaryota</taxon>
        <taxon>Fungi</taxon>
        <taxon>Fungi incertae sedis</taxon>
        <taxon>Mucoromycota</taxon>
        <taxon>Mucoromycotina</taxon>
        <taxon>Mucoromycetes</taxon>
        <taxon>Mucorales</taxon>
        <taxon>Mucorineae</taxon>
        <taxon>Mucoraceae</taxon>
        <taxon>Parasitella</taxon>
    </lineage>
</organism>
<evidence type="ECO:0000259" key="5">
    <source>
        <dbReference type="PROSITE" id="PS01031"/>
    </source>
</evidence>
<evidence type="ECO:0000313" key="7">
    <source>
        <dbReference type="Proteomes" id="UP000054107"/>
    </source>
</evidence>
<evidence type="ECO:0000256" key="4">
    <source>
        <dbReference type="SAM" id="MobiDB-lite"/>
    </source>
</evidence>
<evidence type="ECO:0000256" key="1">
    <source>
        <dbReference type="ARBA" id="ARBA00023016"/>
    </source>
</evidence>
<dbReference type="SUPFAM" id="SSF49764">
    <property type="entry name" value="HSP20-like chaperones"/>
    <property type="match status" value="1"/>
</dbReference>
<protein>
    <recommendedName>
        <fullName evidence="5">SHSP domain-containing protein</fullName>
    </recommendedName>
</protein>
<evidence type="ECO:0000313" key="6">
    <source>
        <dbReference type="EMBL" id="CEP20053.1"/>
    </source>
</evidence>
<feature type="domain" description="SHSP" evidence="5">
    <location>
        <begin position="37"/>
        <end position="190"/>
    </location>
</feature>
<dbReference type="InterPro" id="IPR008978">
    <property type="entry name" value="HSP20-like_chaperone"/>
</dbReference>
<reference evidence="6 7" key="1">
    <citation type="submission" date="2014-09" db="EMBL/GenBank/DDBJ databases">
        <authorList>
            <person name="Ellenberger Sabrina"/>
        </authorList>
    </citation>
    <scope>NUCLEOTIDE SEQUENCE [LARGE SCALE GENOMIC DNA]</scope>
    <source>
        <strain evidence="6 7">CBS 412.66</strain>
    </source>
</reference>
<dbReference type="PROSITE" id="PS01031">
    <property type="entry name" value="SHSP"/>
    <property type="match status" value="1"/>
</dbReference>
<accession>A0A0B7NXF3</accession>
<evidence type="ECO:0000256" key="3">
    <source>
        <dbReference type="RuleBase" id="RU003616"/>
    </source>
</evidence>